<reference evidence="2" key="1">
    <citation type="submission" date="2015-12" db="EMBL/GenBank/DDBJ databases">
        <title>Complete genome sequences of two moderately thermophilic Paenibacillus species.</title>
        <authorList>
            <person name="Butler R.III."/>
            <person name="Wang J."/>
            <person name="Stark B.C."/>
            <person name="Pombert J.-F."/>
        </authorList>
    </citation>
    <scope>NUCLEOTIDE SEQUENCE [LARGE SCALE GENOMIC DNA]</scope>
    <source>
        <strain evidence="2">32O-Y</strain>
    </source>
</reference>
<dbReference type="STRING" id="162209.IJ22_23870"/>
<keyword evidence="2" id="KW-1185">Reference proteome</keyword>
<dbReference type="OrthoDB" id="2691647at2"/>
<dbReference type="EMBL" id="CP013652">
    <property type="protein sequence ID" value="ALS22760.1"/>
    <property type="molecule type" value="Genomic_DNA"/>
</dbReference>
<dbReference type="InterPro" id="IPR025321">
    <property type="entry name" value="DUF4227"/>
</dbReference>
<dbReference type="PATRIC" id="fig|162209.4.peg.2539"/>
<dbReference type="KEGG" id="pnp:IJ22_23870"/>
<gene>
    <name evidence="1" type="ORF">IJ22_23870</name>
</gene>
<sequence length="80" mass="9540">MIFHIRIRKWMGRMRFMLLFLAFTFAMYHILLMVTRFIEPMPKYKAPAGGAVKVFHNEHAAIFPSVSMGERLKLFYWIGE</sequence>
<protein>
    <submittedName>
        <fullName evidence="1">Uncharacterized protein</fullName>
    </submittedName>
</protein>
<dbReference type="RefSeq" id="WP_062408914.1">
    <property type="nucleotide sequence ID" value="NZ_BJCS01000001.1"/>
</dbReference>
<evidence type="ECO:0000313" key="2">
    <source>
        <dbReference type="Proteomes" id="UP000061660"/>
    </source>
</evidence>
<organism evidence="1 2">
    <name type="scientific">Paenibacillus naphthalenovorans</name>
    <dbReference type="NCBI Taxonomy" id="162209"/>
    <lineage>
        <taxon>Bacteria</taxon>
        <taxon>Bacillati</taxon>
        <taxon>Bacillota</taxon>
        <taxon>Bacilli</taxon>
        <taxon>Bacillales</taxon>
        <taxon>Paenibacillaceae</taxon>
        <taxon>Paenibacillus</taxon>
    </lineage>
</organism>
<proteinExistence type="predicted"/>
<dbReference type="AlphaFoldDB" id="A0A0U2U993"/>
<evidence type="ECO:0000313" key="1">
    <source>
        <dbReference type="EMBL" id="ALS22760.1"/>
    </source>
</evidence>
<dbReference type="Pfam" id="PF14004">
    <property type="entry name" value="DUF4227"/>
    <property type="match status" value="1"/>
</dbReference>
<name>A0A0U2U993_9BACL</name>
<reference evidence="1 2" key="2">
    <citation type="journal article" date="2016" name="Genome Announc.">
        <title>Complete Genome Sequences of Two Interactive Moderate Thermophiles, Paenibacillus napthalenovorans 32O-Y and Paenibacillus sp. 32O-W.</title>
        <authorList>
            <person name="Butler R.R.III."/>
            <person name="Wang J."/>
            <person name="Stark B.C."/>
            <person name="Pombert J.F."/>
        </authorList>
    </citation>
    <scope>NUCLEOTIDE SEQUENCE [LARGE SCALE GENOMIC DNA]</scope>
    <source>
        <strain evidence="1 2">32O-Y</strain>
    </source>
</reference>
<dbReference type="Proteomes" id="UP000061660">
    <property type="component" value="Chromosome"/>
</dbReference>
<accession>A0A0U2U993</accession>